<feature type="region of interest" description="Disordered" evidence="1">
    <location>
        <begin position="32"/>
        <end position="76"/>
    </location>
</feature>
<feature type="compositionally biased region" description="Acidic residues" evidence="1">
    <location>
        <begin position="61"/>
        <end position="75"/>
    </location>
</feature>
<name>A0ABQ5DVB5_9ASTR</name>
<evidence type="ECO:0000313" key="2">
    <source>
        <dbReference type="EMBL" id="GJT43136.1"/>
    </source>
</evidence>
<feature type="compositionally biased region" description="Polar residues" evidence="1">
    <location>
        <begin position="363"/>
        <end position="378"/>
    </location>
</feature>
<organism evidence="2 3">
    <name type="scientific">Tanacetum coccineum</name>
    <dbReference type="NCBI Taxonomy" id="301880"/>
    <lineage>
        <taxon>Eukaryota</taxon>
        <taxon>Viridiplantae</taxon>
        <taxon>Streptophyta</taxon>
        <taxon>Embryophyta</taxon>
        <taxon>Tracheophyta</taxon>
        <taxon>Spermatophyta</taxon>
        <taxon>Magnoliopsida</taxon>
        <taxon>eudicotyledons</taxon>
        <taxon>Gunneridae</taxon>
        <taxon>Pentapetalae</taxon>
        <taxon>asterids</taxon>
        <taxon>campanulids</taxon>
        <taxon>Asterales</taxon>
        <taxon>Asteraceae</taxon>
        <taxon>Asteroideae</taxon>
        <taxon>Anthemideae</taxon>
        <taxon>Anthemidinae</taxon>
        <taxon>Tanacetum</taxon>
    </lineage>
</organism>
<feature type="compositionally biased region" description="Basic and acidic residues" evidence="1">
    <location>
        <begin position="46"/>
        <end position="60"/>
    </location>
</feature>
<evidence type="ECO:0000313" key="3">
    <source>
        <dbReference type="Proteomes" id="UP001151760"/>
    </source>
</evidence>
<dbReference type="Proteomes" id="UP001151760">
    <property type="component" value="Unassembled WGS sequence"/>
</dbReference>
<dbReference type="EMBL" id="BQNB010015703">
    <property type="protein sequence ID" value="GJT43136.1"/>
    <property type="molecule type" value="Genomic_DNA"/>
</dbReference>
<proteinExistence type="predicted"/>
<gene>
    <name evidence="2" type="ORF">Tco_0951851</name>
</gene>
<reference evidence="2" key="1">
    <citation type="journal article" date="2022" name="Int. J. Mol. Sci.">
        <title>Draft Genome of Tanacetum Coccineum: Genomic Comparison of Closely Related Tanacetum-Family Plants.</title>
        <authorList>
            <person name="Yamashiro T."/>
            <person name="Shiraishi A."/>
            <person name="Nakayama K."/>
            <person name="Satake H."/>
        </authorList>
    </citation>
    <scope>NUCLEOTIDE SEQUENCE</scope>
</reference>
<sequence>MSQSSLAEQNRNPSSPKRVHFVNSIIILNKENEAKEEGSVKSSATEYKDHEMTVKSKEKFEEETEEETKEEEEDNLEHFDVFPTKKELGYHELLLKNPRPPWVKAKIRTRNLNNDCQVLDNLSLHKLKHYVKCRNEMERGLALMPVIVGVSHDLKDDSRNYSHTGNHPEDDFTPLKTIQRSNSTIGKNILFELEWEAFELERGAKDSIAIQTCELYEEEFNEFLALYHIPPAYHVILPKSNQTIFDASPGYVRLYTHSFSLANLRLHLTEFFCEDEEDLSFLPKEPSPCFSTGSPSMSVNIEPLRADKEPVLQPAEVMTDSGRKPKPELFVVHPGSVAAQMKNRKCKTRGGSSRPSVKRKLASGSSNSHATHAKTSTLKDVVPFLTVSDDDEGLSDIPQLKDATACHL</sequence>
<reference evidence="2" key="2">
    <citation type="submission" date="2022-01" db="EMBL/GenBank/DDBJ databases">
        <authorList>
            <person name="Yamashiro T."/>
            <person name="Shiraishi A."/>
            <person name="Satake H."/>
            <person name="Nakayama K."/>
        </authorList>
    </citation>
    <scope>NUCLEOTIDE SEQUENCE</scope>
</reference>
<keyword evidence="3" id="KW-1185">Reference proteome</keyword>
<feature type="region of interest" description="Disordered" evidence="1">
    <location>
        <begin position="341"/>
        <end position="380"/>
    </location>
</feature>
<accession>A0ABQ5DVB5</accession>
<feature type="compositionally biased region" description="Polar residues" evidence="1">
    <location>
        <begin position="1"/>
        <end position="15"/>
    </location>
</feature>
<comment type="caution">
    <text evidence="2">The sequence shown here is derived from an EMBL/GenBank/DDBJ whole genome shotgun (WGS) entry which is preliminary data.</text>
</comment>
<protein>
    <submittedName>
        <fullName evidence="2">Uncharacterized protein</fullName>
    </submittedName>
</protein>
<evidence type="ECO:0000256" key="1">
    <source>
        <dbReference type="SAM" id="MobiDB-lite"/>
    </source>
</evidence>
<feature type="region of interest" description="Disordered" evidence="1">
    <location>
        <begin position="1"/>
        <end position="20"/>
    </location>
</feature>